<feature type="transmembrane region" description="Helical" evidence="2">
    <location>
        <begin position="525"/>
        <end position="541"/>
    </location>
</feature>
<feature type="transmembrane region" description="Helical" evidence="2">
    <location>
        <begin position="211"/>
        <end position="230"/>
    </location>
</feature>
<feature type="transmembrane region" description="Helical" evidence="2">
    <location>
        <begin position="553"/>
        <end position="571"/>
    </location>
</feature>
<proteinExistence type="predicted"/>
<evidence type="ECO:0000256" key="2">
    <source>
        <dbReference type="SAM" id="Phobius"/>
    </source>
</evidence>
<feature type="transmembrane region" description="Helical" evidence="2">
    <location>
        <begin position="100"/>
        <end position="124"/>
    </location>
</feature>
<gene>
    <name evidence="3" type="ORF">HY912_22525</name>
</gene>
<feature type="non-terminal residue" evidence="3">
    <location>
        <position position="1"/>
    </location>
</feature>
<dbReference type="AlphaFoldDB" id="A0A9D6V803"/>
<comment type="caution">
    <text evidence="3">The sequence shown here is derived from an EMBL/GenBank/DDBJ whole genome shotgun (WGS) entry which is preliminary data.</text>
</comment>
<feature type="transmembrane region" description="Helical" evidence="2">
    <location>
        <begin position="12"/>
        <end position="31"/>
    </location>
</feature>
<accession>A0A9D6V803</accession>
<feature type="transmembrane region" description="Helical" evidence="2">
    <location>
        <begin position="242"/>
        <end position="260"/>
    </location>
</feature>
<feature type="region of interest" description="Disordered" evidence="1">
    <location>
        <begin position="37"/>
        <end position="85"/>
    </location>
</feature>
<feature type="transmembrane region" description="Helical" evidence="2">
    <location>
        <begin position="433"/>
        <end position="457"/>
    </location>
</feature>
<evidence type="ECO:0000313" key="4">
    <source>
        <dbReference type="Proteomes" id="UP000807825"/>
    </source>
</evidence>
<evidence type="ECO:0000313" key="3">
    <source>
        <dbReference type="EMBL" id="MBI5252280.1"/>
    </source>
</evidence>
<evidence type="ECO:0000256" key="1">
    <source>
        <dbReference type="SAM" id="MobiDB-lite"/>
    </source>
</evidence>
<keyword evidence="2" id="KW-0812">Transmembrane</keyword>
<dbReference type="Proteomes" id="UP000807825">
    <property type="component" value="Unassembled WGS sequence"/>
</dbReference>
<feature type="transmembrane region" description="Helical" evidence="2">
    <location>
        <begin position="578"/>
        <end position="597"/>
    </location>
</feature>
<organism evidence="3 4">
    <name type="scientific">Desulfomonile tiedjei</name>
    <dbReference type="NCBI Taxonomy" id="2358"/>
    <lineage>
        <taxon>Bacteria</taxon>
        <taxon>Pseudomonadati</taxon>
        <taxon>Thermodesulfobacteriota</taxon>
        <taxon>Desulfomonilia</taxon>
        <taxon>Desulfomonilales</taxon>
        <taxon>Desulfomonilaceae</taxon>
        <taxon>Desulfomonile</taxon>
    </lineage>
</organism>
<feature type="transmembrane region" description="Helical" evidence="2">
    <location>
        <begin position="410"/>
        <end position="427"/>
    </location>
</feature>
<feature type="transmembrane region" description="Helical" evidence="2">
    <location>
        <begin position="139"/>
        <end position="161"/>
    </location>
</feature>
<feature type="transmembrane region" description="Helical" evidence="2">
    <location>
        <begin position="494"/>
        <end position="513"/>
    </location>
</feature>
<protein>
    <submittedName>
        <fullName evidence="3">Uncharacterized protein</fullName>
    </submittedName>
</protein>
<feature type="transmembrane region" description="Helical" evidence="2">
    <location>
        <begin position="322"/>
        <end position="341"/>
    </location>
</feature>
<reference evidence="3" key="1">
    <citation type="submission" date="2020-07" db="EMBL/GenBank/DDBJ databases">
        <title>Huge and variable diversity of episymbiotic CPR bacteria and DPANN archaea in groundwater ecosystems.</title>
        <authorList>
            <person name="He C.Y."/>
            <person name="Keren R."/>
            <person name="Whittaker M."/>
            <person name="Farag I.F."/>
            <person name="Doudna J."/>
            <person name="Cate J.H.D."/>
            <person name="Banfield J.F."/>
        </authorList>
    </citation>
    <scope>NUCLEOTIDE SEQUENCE</scope>
    <source>
        <strain evidence="3">NC_groundwater_1664_Pr3_B-0.1um_52_9</strain>
    </source>
</reference>
<dbReference type="EMBL" id="JACRDE010000588">
    <property type="protein sequence ID" value="MBI5252280.1"/>
    <property type="molecule type" value="Genomic_DNA"/>
</dbReference>
<keyword evidence="2" id="KW-0472">Membrane</keyword>
<sequence>AGQRTGLEQFSPVLYTAIGVTLALVCAKIYLKNPREVSGEHETTEMGEAPGLEPRSASSTGKRGPDCLGNEGSEEGQPFKKSRHSKSHFHMKHDRGLSQAWYPFPSYAAVSTLVLFSCALPLFYQACMDGSISLGVETLLAASLAALVLITAYGAVSLPLARRLGISAPRLDNALATALCPLMLIPILIPLANELQFAMSGLVTASPRSVWLGLVGLALVGSVFLAARVIKAGPLCRTSRLVNDYYFPVLIAASAIFAYHSHFFTVGPAVDFFHWGELTVPVQQLSQFGRMPFVDLLPTHGLRDMVLQTAYTLLNGYRGLEMLIWSYGIDVLMAVLLYFLLSRITSRLFSFLFVLAVPWVTWIMLYGQDYCVLILPALVLVKAVERPGWSRMAMFWLVIVCAFWFRYDAGLLSMAAGSLLLLAFLQGRGWKDWWAAVTSGVVVMLGSLALFSVLAYSRNRSPLDLGYQLWLQLRILGSGQGFSEIWPAWNAVTFLMYCVLPAVCIAYIVTFLWERFLRARDVPRSWYILAFLAVVSLLLSFRNLHRHGLNEGYSALFGVFLMASVPVMLGLSKRTAEIAFVGVVLVHTMILGDYSWLNPATAEKLAVRHRRLLAEQKWSDTYFKTGKLFTFHQWRNKESRLKENNDWQYRGLTPFCDEYMNAAQTFYDFSNGTLLYLLADREVVSYLLQGQLHTGEQVQDFQIRRMRDKQRAGKLPFVIFKQGTGWDSLDGVPNELRSFRITEFIYSNYKPFGYVGGLQIWREKSLASSEGRRHALQKMTLPLLNRYALSNGKRIDTGTGVAFKAIGGDSRIFRFLDLTGIGPLDKEHYWFLRLLCRSSVPGTMTVHFMRPGKPAVIGLSRRSEMSPAYSDEWNEVVLPIPISGSGPVDVLADVVLTAPPDAVFEISSAELIAATDPLFPRISTITQQLDFKKLPLVWAKYDEGGAWQRTQTLGTLETRRACEPEKELLLDLGSAVDKSSGNYLQLRIRSEHSTEAAVCIPGRPESCIRFDLEAEPELQDYVIRISCLWDWMKDDQAKLVLRTKQPIWVEKAVLRKGD</sequence>
<feature type="transmembrane region" description="Helical" evidence="2">
    <location>
        <begin position="173"/>
        <end position="191"/>
    </location>
</feature>
<name>A0A9D6V803_9BACT</name>
<feature type="transmembrane region" description="Helical" evidence="2">
    <location>
        <begin position="348"/>
        <end position="368"/>
    </location>
</feature>
<keyword evidence="2" id="KW-1133">Transmembrane helix</keyword>